<dbReference type="InterPro" id="IPR001789">
    <property type="entry name" value="Sig_transdc_resp-reg_receiver"/>
</dbReference>
<evidence type="ECO:0000313" key="4">
    <source>
        <dbReference type="EMBL" id="GGD54999.1"/>
    </source>
</evidence>
<dbReference type="PANTHER" id="PTHR37299:SF1">
    <property type="entry name" value="STAGE 0 SPORULATION PROTEIN A HOMOLOG"/>
    <property type="match status" value="1"/>
</dbReference>
<evidence type="ECO:0000256" key="1">
    <source>
        <dbReference type="PROSITE-ProRule" id="PRU00169"/>
    </source>
</evidence>
<dbReference type="Gene3D" id="2.40.50.1020">
    <property type="entry name" value="LytTr DNA-binding domain"/>
    <property type="match status" value="1"/>
</dbReference>
<dbReference type="InterPro" id="IPR011006">
    <property type="entry name" value="CheY-like_superfamily"/>
</dbReference>
<feature type="domain" description="HTH LytTR-type" evidence="3">
    <location>
        <begin position="151"/>
        <end position="248"/>
    </location>
</feature>
<name>A0A916YQ19_9BACT</name>
<organism evidence="4 5">
    <name type="scientific">Emticicia aquatilis</name>
    <dbReference type="NCBI Taxonomy" id="1537369"/>
    <lineage>
        <taxon>Bacteria</taxon>
        <taxon>Pseudomonadati</taxon>
        <taxon>Bacteroidota</taxon>
        <taxon>Cytophagia</taxon>
        <taxon>Cytophagales</taxon>
        <taxon>Leadbetterellaceae</taxon>
        <taxon>Emticicia</taxon>
    </lineage>
</organism>
<feature type="domain" description="Response regulatory" evidence="2">
    <location>
        <begin position="3"/>
        <end position="116"/>
    </location>
</feature>
<dbReference type="SMART" id="SM00850">
    <property type="entry name" value="LytTR"/>
    <property type="match status" value="1"/>
</dbReference>
<evidence type="ECO:0000259" key="2">
    <source>
        <dbReference type="PROSITE" id="PS50110"/>
    </source>
</evidence>
<dbReference type="SUPFAM" id="SSF52172">
    <property type="entry name" value="CheY-like"/>
    <property type="match status" value="1"/>
</dbReference>
<keyword evidence="5" id="KW-1185">Reference proteome</keyword>
<dbReference type="RefSeq" id="WP_188765823.1">
    <property type="nucleotide sequence ID" value="NZ_BMKK01000003.1"/>
</dbReference>
<dbReference type="Gene3D" id="3.40.50.2300">
    <property type="match status" value="1"/>
</dbReference>
<dbReference type="Pfam" id="PF04397">
    <property type="entry name" value="LytTR"/>
    <property type="match status" value="1"/>
</dbReference>
<protein>
    <submittedName>
        <fullName evidence="4">DNA-binding response regulator</fullName>
    </submittedName>
</protein>
<sequence length="250" mass="28529">MISVILVDDETECLDILEAELKRFCPDFQILQKFDNPIEAVNFINQNTFDALFLDISMPLLNGFDLLKQVSNIDFDVVFVTAYDNFALKAFDFCAVDYLVKPTTKESLLRATEKIRSKQKNINMKQNIALLLANMQKDIQKRQQVAIPTFEGLEFVNMQQITYAKADGNYTTIVLQNQEKIMISKTLKEFEGILNDSTFARIHNSYLVNLEHVRKYIKGDTGSVILNDGTTLQVSRANKTKLMSMVKFGA</sequence>
<comment type="caution">
    <text evidence="4">The sequence shown here is derived from an EMBL/GenBank/DDBJ whole genome shotgun (WGS) entry which is preliminary data.</text>
</comment>
<dbReference type="PROSITE" id="PS50110">
    <property type="entry name" value="RESPONSE_REGULATORY"/>
    <property type="match status" value="1"/>
</dbReference>
<dbReference type="GO" id="GO:0000156">
    <property type="term" value="F:phosphorelay response regulator activity"/>
    <property type="evidence" value="ECO:0007669"/>
    <property type="project" value="InterPro"/>
</dbReference>
<dbReference type="AlphaFoldDB" id="A0A916YQ19"/>
<dbReference type="Proteomes" id="UP000609064">
    <property type="component" value="Unassembled WGS sequence"/>
</dbReference>
<keyword evidence="4" id="KW-0238">DNA-binding</keyword>
<reference evidence="4" key="2">
    <citation type="submission" date="2020-09" db="EMBL/GenBank/DDBJ databases">
        <authorList>
            <person name="Sun Q."/>
            <person name="Zhou Y."/>
        </authorList>
    </citation>
    <scope>NUCLEOTIDE SEQUENCE</scope>
    <source>
        <strain evidence="4">CGMCC 1.15958</strain>
    </source>
</reference>
<dbReference type="SMART" id="SM00448">
    <property type="entry name" value="REC"/>
    <property type="match status" value="1"/>
</dbReference>
<dbReference type="GO" id="GO:0003677">
    <property type="term" value="F:DNA binding"/>
    <property type="evidence" value="ECO:0007669"/>
    <property type="project" value="UniProtKB-KW"/>
</dbReference>
<dbReference type="PANTHER" id="PTHR37299">
    <property type="entry name" value="TRANSCRIPTIONAL REGULATOR-RELATED"/>
    <property type="match status" value="1"/>
</dbReference>
<dbReference type="Pfam" id="PF00072">
    <property type="entry name" value="Response_reg"/>
    <property type="match status" value="1"/>
</dbReference>
<dbReference type="InterPro" id="IPR046947">
    <property type="entry name" value="LytR-like"/>
</dbReference>
<dbReference type="EMBL" id="BMKK01000003">
    <property type="protein sequence ID" value="GGD54999.1"/>
    <property type="molecule type" value="Genomic_DNA"/>
</dbReference>
<accession>A0A916YQ19</accession>
<dbReference type="InterPro" id="IPR007492">
    <property type="entry name" value="LytTR_DNA-bd_dom"/>
</dbReference>
<evidence type="ECO:0000313" key="5">
    <source>
        <dbReference type="Proteomes" id="UP000609064"/>
    </source>
</evidence>
<evidence type="ECO:0000259" key="3">
    <source>
        <dbReference type="PROSITE" id="PS50930"/>
    </source>
</evidence>
<reference evidence="4" key="1">
    <citation type="journal article" date="2014" name="Int. J. Syst. Evol. Microbiol.">
        <title>Complete genome sequence of Corynebacterium casei LMG S-19264T (=DSM 44701T), isolated from a smear-ripened cheese.</title>
        <authorList>
            <consortium name="US DOE Joint Genome Institute (JGI-PGF)"/>
            <person name="Walter F."/>
            <person name="Albersmeier A."/>
            <person name="Kalinowski J."/>
            <person name="Ruckert C."/>
        </authorList>
    </citation>
    <scope>NUCLEOTIDE SEQUENCE</scope>
    <source>
        <strain evidence="4">CGMCC 1.15958</strain>
    </source>
</reference>
<keyword evidence="1" id="KW-0597">Phosphoprotein</keyword>
<feature type="modified residue" description="4-aspartylphosphate" evidence="1">
    <location>
        <position position="55"/>
    </location>
</feature>
<dbReference type="PROSITE" id="PS50930">
    <property type="entry name" value="HTH_LYTTR"/>
    <property type="match status" value="1"/>
</dbReference>
<proteinExistence type="predicted"/>
<gene>
    <name evidence="4" type="ORF">GCM10011514_18990</name>
</gene>